<reference evidence="12 13" key="1">
    <citation type="submission" date="2018-07" db="EMBL/GenBank/DDBJ databases">
        <title>Genomic Encyclopedia of Type Strains, Phase III (KMG-III): the genomes of soil and plant-associated and newly described type strains.</title>
        <authorList>
            <person name="Whitman W."/>
        </authorList>
    </citation>
    <scope>NUCLEOTIDE SEQUENCE [LARGE SCALE GENOMIC DNA]</scope>
    <source>
        <strain evidence="12 13">CECT 7031</strain>
    </source>
</reference>
<keyword evidence="13" id="KW-1185">Reference proteome</keyword>
<sequence length="261" mass="27028">MVKVAMVTGAAQGIGAAIAKRLAADGFAVAVADLNIDKATEVVNDIKAQGQTALAVQLDVSDRDSFFKGVRQTADSLGGFDVLVNNAGIGPGTPIESITPEQFDQVFHINVASIAWATQAALEQFEKKTRQGSEIVGKIINASSQGGVVGNAGAILYSASKFAVRGMTQVAAKDLAAKGITVNAYAPGTVKTPMLLGAVKDIAAANGQDEEWALQQFAQNITLGRLSEPEDVAAGVAFLAGKDSDYMTGQTLEIDGGMQFH</sequence>
<dbReference type="GO" id="GO:0006633">
    <property type="term" value="P:fatty acid biosynthetic process"/>
    <property type="evidence" value="ECO:0007669"/>
    <property type="project" value="TreeGrafter"/>
</dbReference>
<dbReference type="GO" id="GO:0048038">
    <property type="term" value="F:quinone binding"/>
    <property type="evidence" value="ECO:0007669"/>
    <property type="project" value="TreeGrafter"/>
</dbReference>
<evidence type="ECO:0000259" key="11">
    <source>
        <dbReference type="SMART" id="SM00822"/>
    </source>
</evidence>
<dbReference type="PRINTS" id="PR00081">
    <property type="entry name" value="GDHRDH"/>
</dbReference>
<evidence type="ECO:0000256" key="9">
    <source>
        <dbReference type="ARBA" id="ARBA00047315"/>
    </source>
</evidence>
<evidence type="ECO:0000256" key="1">
    <source>
        <dbReference type="ARBA" id="ARBA00003200"/>
    </source>
</evidence>
<evidence type="ECO:0000256" key="2">
    <source>
        <dbReference type="ARBA" id="ARBA00006484"/>
    </source>
</evidence>
<comment type="caution">
    <text evidence="12">The sequence shown here is derived from an EMBL/GenBank/DDBJ whole genome shotgun (WGS) entry which is preliminary data.</text>
</comment>
<evidence type="ECO:0000313" key="13">
    <source>
        <dbReference type="Proteomes" id="UP000254912"/>
    </source>
</evidence>
<dbReference type="InterPro" id="IPR036291">
    <property type="entry name" value="NAD(P)-bd_dom_sf"/>
</dbReference>
<dbReference type="RefSeq" id="WP_070229936.1">
    <property type="nucleotide sequence ID" value="NZ_BJYO01000002.1"/>
</dbReference>
<dbReference type="SMART" id="SM00822">
    <property type="entry name" value="PKS_KR"/>
    <property type="match status" value="1"/>
</dbReference>
<evidence type="ECO:0000256" key="5">
    <source>
        <dbReference type="ARBA" id="ARBA00023002"/>
    </source>
</evidence>
<gene>
    <name evidence="12" type="ORF">DFP99_0286</name>
</gene>
<evidence type="ECO:0000313" key="12">
    <source>
        <dbReference type="EMBL" id="RDL11867.1"/>
    </source>
</evidence>
<dbReference type="InterPro" id="IPR020904">
    <property type="entry name" value="Sc_DH/Rdtase_CS"/>
</dbReference>
<dbReference type="PANTHER" id="PTHR42760">
    <property type="entry name" value="SHORT-CHAIN DEHYDROGENASES/REDUCTASES FAMILY MEMBER"/>
    <property type="match status" value="1"/>
</dbReference>
<evidence type="ECO:0000256" key="4">
    <source>
        <dbReference type="ARBA" id="ARBA00016110"/>
    </source>
</evidence>
<feature type="domain" description="Ketoreductase" evidence="11">
    <location>
        <begin position="3"/>
        <end position="188"/>
    </location>
</feature>
<dbReference type="EMBL" id="QRAS01000001">
    <property type="protein sequence ID" value="RDL11867.1"/>
    <property type="molecule type" value="Genomic_DNA"/>
</dbReference>
<dbReference type="PANTHER" id="PTHR42760:SF121">
    <property type="entry name" value="3-OXOACYL-(ACYL-CARRIER-PROTEIN) REDUCTASE"/>
    <property type="match status" value="1"/>
</dbReference>
<name>A0A288QVZ2_9LACO</name>
<dbReference type="AlphaFoldDB" id="A0A288QVZ2"/>
<keyword evidence="5" id="KW-0560">Oxidoreductase</keyword>
<dbReference type="PROSITE" id="PS00061">
    <property type="entry name" value="ADH_SHORT"/>
    <property type="match status" value="1"/>
</dbReference>
<comment type="similarity">
    <text evidence="2 10">Belongs to the short-chain dehydrogenases/reductases (SDR) family.</text>
</comment>
<dbReference type="PRINTS" id="PR00080">
    <property type="entry name" value="SDRFAMILY"/>
</dbReference>
<dbReference type="GeneID" id="94545861"/>
<dbReference type="GO" id="GO:0045150">
    <property type="term" value="P:acetoin catabolic process"/>
    <property type="evidence" value="ECO:0007669"/>
    <property type="project" value="InterPro"/>
</dbReference>
<dbReference type="FunFam" id="3.40.50.720:FF:000084">
    <property type="entry name" value="Short-chain dehydrogenase reductase"/>
    <property type="match status" value="1"/>
</dbReference>
<evidence type="ECO:0000256" key="8">
    <source>
        <dbReference type="ARBA" id="ARBA00031758"/>
    </source>
</evidence>
<evidence type="ECO:0000256" key="6">
    <source>
        <dbReference type="ARBA" id="ARBA00023027"/>
    </source>
</evidence>
<keyword evidence="6" id="KW-0520">NAD</keyword>
<organism evidence="12 13">
    <name type="scientific">Weissella soli</name>
    <dbReference type="NCBI Taxonomy" id="155866"/>
    <lineage>
        <taxon>Bacteria</taxon>
        <taxon>Bacillati</taxon>
        <taxon>Bacillota</taxon>
        <taxon>Bacilli</taxon>
        <taxon>Lactobacillales</taxon>
        <taxon>Lactobacillaceae</taxon>
        <taxon>Weissella</taxon>
    </lineage>
</organism>
<dbReference type="KEGG" id="wso:WSWS_00656"/>
<dbReference type="Gene3D" id="3.40.50.720">
    <property type="entry name" value="NAD(P)-binding Rossmann-like Domain"/>
    <property type="match status" value="1"/>
</dbReference>
<evidence type="ECO:0000256" key="10">
    <source>
        <dbReference type="RuleBase" id="RU000363"/>
    </source>
</evidence>
<accession>A0A288QVZ2</accession>
<evidence type="ECO:0000256" key="7">
    <source>
        <dbReference type="ARBA" id="ARBA00029989"/>
    </source>
</evidence>
<dbReference type="NCBIfam" id="TIGR02415">
    <property type="entry name" value="23BDH"/>
    <property type="match status" value="1"/>
</dbReference>
<comment type="function">
    <text evidence="1">Catalyzes the irreversible reduction of 2,3-butanediol to (S)-acetoin in the presence of NADH.</text>
</comment>
<dbReference type="GO" id="GO:0052588">
    <property type="term" value="F:diacetyl reductase ((S)-acetoin forming) (NAD+) activity"/>
    <property type="evidence" value="ECO:0007669"/>
    <property type="project" value="UniProtKB-EC"/>
</dbReference>
<dbReference type="Proteomes" id="UP000254912">
    <property type="component" value="Unassembled WGS sequence"/>
</dbReference>
<evidence type="ECO:0000256" key="3">
    <source>
        <dbReference type="ARBA" id="ARBA00012848"/>
    </source>
</evidence>
<dbReference type="OrthoDB" id="9803333at2"/>
<protein>
    <recommendedName>
        <fullName evidence="4">Diacetyl reductase [(S)-acetoin forming]</fullName>
        <ecNumber evidence="3">1.1.1.304</ecNumber>
    </recommendedName>
    <alternativeName>
        <fullName evidence="7">Acetoin(diacetyl) reductase</fullName>
    </alternativeName>
    <alternativeName>
        <fullName evidence="8">Meso-2,3-butanediol dehydrogenase</fullName>
    </alternativeName>
</protein>
<comment type="catalytic activity">
    <reaction evidence="9">
        <text>(S)-acetoin + NAD(+) = diacetyl + NADH + H(+)</text>
        <dbReference type="Rhea" id="RHEA:27286"/>
        <dbReference type="ChEBI" id="CHEBI:15378"/>
        <dbReference type="ChEBI" id="CHEBI:15687"/>
        <dbReference type="ChEBI" id="CHEBI:16583"/>
        <dbReference type="ChEBI" id="CHEBI:57540"/>
        <dbReference type="ChEBI" id="CHEBI:57945"/>
        <dbReference type="EC" id="1.1.1.304"/>
    </reaction>
</comment>
<proteinExistence type="inferred from homology"/>
<dbReference type="GO" id="GO:0008206">
    <property type="term" value="P:bile acid metabolic process"/>
    <property type="evidence" value="ECO:0007669"/>
    <property type="project" value="UniProtKB-ARBA"/>
</dbReference>
<dbReference type="InterPro" id="IPR057326">
    <property type="entry name" value="KR_dom"/>
</dbReference>
<dbReference type="SUPFAM" id="SSF51735">
    <property type="entry name" value="NAD(P)-binding Rossmann-fold domains"/>
    <property type="match status" value="1"/>
</dbReference>
<dbReference type="InterPro" id="IPR014007">
    <property type="entry name" value="23BDH"/>
</dbReference>
<dbReference type="InterPro" id="IPR002347">
    <property type="entry name" value="SDR_fam"/>
</dbReference>
<dbReference type="EC" id="1.1.1.304" evidence="3"/>
<dbReference type="Pfam" id="PF00106">
    <property type="entry name" value="adh_short"/>
    <property type="match status" value="1"/>
</dbReference>